<evidence type="ECO:0000313" key="2">
    <source>
        <dbReference type="Proteomes" id="UP000298138"/>
    </source>
</evidence>
<sequence>MKTQDPDSPTSSDRTVHAHFSFETQPVKIKDNTVFRYSYASFTTVAVIVQPRKTCLYSPNLFSPASHFHHHRFSPPTHPPHPEIFNFHRGHFSPPSCIDAPRTLPTQCHHAVWPDPTIARVRRRSCRPGCSSSSSFTFCHGTPFTRVPGWWGAR</sequence>
<dbReference type="Proteomes" id="UP000298138">
    <property type="component" value="Unassembled WGS sequence"/>
</dbReference>
<dbReference type="InParanoid" id="A0A4S2MRF1"/>
<gene>
    <name evidence="1" type="ORF">EX30DRAFT_200578</name>
</gene>
<proteinExistence type="predicted"/>
<keyword evidence="2" id="KW-1185">Reference proteome</keyword>
<reference evidence="1 2" key="1">
    <citation type="submission" date="2019-04" db="EMBL/GenBank/DDBJ databases">
        <title>Comparative genomics and transcriptomics to analyze fruiting body development in filamentous ascomycetes.</title>
        <authorList>
            <consortium name="DOE Joint Genome Institute"/>
            <person name="Lutkenhaus R."/>
            <person name="Traeger S."/>
            <person name="Breuer J."/>
            <person name="Kuo A."/>
            <person name="Lipzen A."/>
            <person name="Pangilinan J."/>
            <person name="Dilworth D."/>
            <person name="Sandor L."/>
            <person name="Poggeler S."/>
            <person name="Barry K."/>
            <person name="Grigoriev I.V."/>
            <person name="Nowrousian M."/>
        </authorList>
    </citation>
    <scope>NUCLEOTIDE SEQUENCE [LARGE SCALE GENOMIC DNA]</scope>
    <source>
        <strain evidence="1 2">CBS 389.68</strain>
    </source>
</reference>
<dbReference type="EMBL" id="ML220153">
    <property type="protein sequence ID" value="TGZ77457.1"/>
    <property type="molecule type" value="Genomic_DNA"/>
</dbReference>
<name>A0A4S2MRF1_9PEZI</name>
<organism evidence="1 2">
    <name type="scientific">Ascodesmis nigricans</name>
    <dbReference type="NCBI Taxonomy" id="341454"/>
    <lineage>
        <taxon>Eukaryota</taxon>
        <taxon>Fungi</taxon>
        <taxon>Dikarya</taxon>
        <taxon>Ascomycota</taxon>
        <taxon>Pezizomycotina</taxon>
        <taxon>Pezizomycetes</taxon>
        <taxon>Pezizales</taxon>
        <taxon>Ascodesmidaceae</taxon>
        <taxon>Ascodesmis</taxon>
    </lineage>
</organism>
<evidence type="ECO:0000313" key="1">
    <source>
        <dbReference type="EMBL" id="TGZ77457.1"/>
    </source>
</evidence>
<protein>
    <submittedName>
        <fullName evidence="1">Uncharacterized protein</fullName>
    </submittedName>
</protein>
<dbReference type="AlphaFoldDB" id="A0A4S2MRF1"/>
<accession>A0A4S2MRF1</accession>